<comment type="caution">
    <text evidence="1">The sequence shown here is derived from an EMBL/GenBank/DDBJ whole genome shotgun (WGS) entry which is preliminary data.</text>
</comment>
<organism evidence="1 2">
    <name type="scientific">Clostridium liquoris</name>
    <dbReference type="NCBI Taxonomy" id="1289519"/>
    <lineage>
        <taxon>Bacteria</taxon>
        <taxon>Bacillati</taxon>
        <taxon>Bacillota</taxon>
        <taxon>Clostridia</taxon>
        <taxon>Eubacteriales</taxon>
        <taxon>Clostridiaceae</taxon>
        <taxon>Clostridium</taxon>
    </lineage>
</organism>
<proteinExistence type="predicted"/>
<keyword evidence="2" id="KW-1185">Reference proteome</keyword>
<protein>
    <submittedName>
        <fullName evidence="1">Uncharacterized protein</fullName>
    </submittedName>
</protein>
<accession>A0A2T0AZL0</accession>
<reference evidence="1 2" key="1">
    <citation type="submission" date="2018-03" db="EMBL/GenBank/DDBJ databases">
        <title>Genome sequence of Clostridium liquoris DSM 100320.</title>
        <authorList>
            <person name="Poehlein A."/>
            <person name="Daniel R."/>
        </authorList>
    </citation>
    <scope>NUCLEOTIDE SEQUENCE [LARGE SCALE GENOMIC DNA]</scope>
    <source>
        <strain evidence="1 2">DSM 100320</strain>
    </source>
</reference>
<dbReference type="AlphaFoldDB" id="A0A2T0AZL0"/>
<dbReference type="Proteomes" id="UP000239706">
    <property type="component" value="Unassembled WGS sequence"/>
</dbReference>
<name>A0A2T0AZL0_9CLOT</name>
<evidence type="ECO:0000313" key="1">
    <source>
        <dbReference type="EMBL" id="PRR76666.1"/>
    </source>
</evidence>
<dbReference type="EMBL" id="PVXO01000074">
    <property type="protein sequence ID" value="PRR76666.1"/>
    <property type="molecule type" value="Genomic_DNA"/>
</dbReference>
<evidence type="ECO:0000313" key="2">
    <source>
        <dbReference type="Proteomes" id="UP000239706"/>
    </source>
</evidence>
<gene>
    <name evidence="1" type="ORF">CLLI_28380</name>
</gene>
<sequence length="58" mass="6767">MNYSTSYYLGHNTIIYGKKFSDSNYGFRSLRIITLYKSKNPVYILNFVSSSKINLIMT</sequence>